<dbReference type="InterPro" id="IPR057672">
    <property type="entry name" value="TPR_IPO4/5"/>
</dbReference>
<evidence type="ECO:0000256" key="7">
    <source>
        <dbReference type="ARBA" id="ARBA00023242"/>
    </source>
</evidence>
<comment type="caution">
    <text evidence="10">The sequence shown here is derived from an EMBL/GenBank/DDBJ whole genome shotgun (WGS) entry which is preliminary data.</text>
</comment>
<dbReference type="VEuPathDB" id="FungiDB:AeMF1_013282"/>
<protein>
    <recommendedName>
        <fullName evidence="9">IPO4/5-like TPR repeats domain-containing protein</fullName>
    </recommendedName>
</protein>
<evidence type="ECO:0000256" key="8">
    <source>
        <dbReference type="PROSITE-ProRule" id="PRU00103"/>
    </source>
</evidence>
<dbReference type="PROSITE" id="PS50077">
    <property type="entry name" value="HEAT_REPEAT"/>
    <property type="match status" value="1"/>
</dbReference>
<dbReference type="InterPro" id="IPR011989">
    <property type="entry name" value="ARM-like"/>
</dbReference>
<dbReference type="GO" id="GO:0005737">
    <property type="term" value="C:cytoplasm"/>
    <property type="evidence" value="ECO:0007669"/>
    <property type="project" value="UniProtKB-SubCell"/>
</dbReference>
<organism evidence="10 11">
    <name type="scientific">Aphanomyces euteiches</name>
    <dbReference type="NCBI Taxonomy" id="100861"/>
    <lineage>
        <taxon>Eukaryota</taxon>
        <taxon>Sar</taxon>
        <taxon>Stramenopiles</taxon>
        <taxon>Oomycota</taxon>
        <taxon>Saprolegniomycetes</taxon>
        <taxon>Saprolegniales</taxon>
        <taxon>Verrucalvaceae</taxon>
        <taxon>Aphanomyces</taxon>
    </lineage>
</organism>
<evidence type="ECO:0000256" key="3">
    <source>
        <dbReference type="ARBA" id="ARBA00022448"/>
    </source>
</evidence>
<evidence type="ECO:0000259" key="9">
    <source>
        <dbReference type="Pfam" id="PF25780"/>
    </source>
</evidence>
<dbReference type="InterPro" id="IPR041653">
    <property type="entry name" value="Importin_rep_4"/>
</dbReference>
<feature type="domain" description="IPO4/5-like TPR repeats" evidence="9">
    <location>
        <begin position="95"/>
        <end position="247"/>
    </location>
</feature>
<dbReference type="Proteomes" id="UP000481153">
    <property type="component" value="Unassembled WGS sequence"/>
</dbReference>
<evidence type="ECO:0000256" key="2">
    <source>
        <dbReference type="ARBA" id="ARBA00004496"/>
    </source>
</evidence>
<keyword evidence="3" id="KW-0813">Transport</keyword>
<sequence>MLHTTLIRSLLSNENDIRRQAEATYTQLKAQQPQELAVALLTLACIQSNPDDADTRLFAPVLLRRLLETDGLANDAAYRSNMKQQLLSTLVLETEPQIRRKVTHVIAQVARQDANWPDLLPSIINLTQSSDIALQVTALDVLGTLAEYTGGQFTVHHEQLGSLFSSFVASTAAPMELRVAAWKALSAFVVHLESNESLQPYTQLLPPFLQILEHLLQLRDEASARSLLTSFLTIAEVHPNLLLLHLDMFGSAMLSIAQSSVLGNDTRILALECLLSICEHASQLVRSSKVLLEAVVSCVLVLLAEIPDDDNWVNQFDDQKDDTGVRMTDAGAAAIDRVAHSIGGKVLLPLVLPWLTQYMDEKASWQQRHAALYAIGLMAEGAKEYLYNELDNWFPRIVASLHDPVFPRVRHAALFCIGHLAKDYGIVERGKNFQAKYHNDVLPPLIPMLFEHETVMRNRGLAASVVCNFCHPEHCRTQFVLPLLEPLLSALFQALQTSPRQVQEQAITAVACVAKVVGDAFVLYYNVFMPVAKQVLTQAHGKPYALLRGKAMECVALIGQAVGKQAFLEDAKVVMDILLRHETDDSGIEVQYLTQACVRIGSVLQEDFVAYLPLIVPKLLQQAATQPDIVLLDWNEQTTVHDDDDEDEHGNNGIQEIVVEIQGQGKKKLQIQTSSLQEKELGLNMLYQLAMDLQGAFVPYIEPVMQVLLPLLRFEYMDTVRMISGLTMAKLLHAAVAGSEITSQGPQQVLEACFEPLLQALLEESDMECIVGLSEAIACVLEECKEGAAKGFKLGIPLAHLPTVFDKLLAVAHASVLRQVQAFNSFNEEDEDEEDHEPESGEDEEAILQNVVDAIGWCIKQYQVEIVPTFVEAILPRISPYLEPSFPAAIRAHFICTVDDMLEYGGAETLLTALLPHLSNSLEDSHPSVIRAAAYGAGVCAQFGGPGFESHCVATLQRVWTCIQALEHDQVETEQAAARDNCVSAVGKFCMYRAHLVDVSTLLGLWLNCLPLQSDAIEARAVHQDFVSMLLSTNMDLLGENYARLPVVLKKLADIAALDEEVDEPIVETDTKAQFQTVLLQIQATIPSQIVQAAWTSLAESDQEILSALMS</sequence>
<name>A0A6G0X6P6_9STRA</name>
<keyword evidence="11" id="KW-1185">Reference proteome</keyword>
<dbReference type="Pfam" id="PF25780">
    <property type="entry name" value="TPR_IPO5"/>
    <property type="match status" value="1"/>
</dbReference>
<evidence type="ECO:0000256" key="5">
    <source>
        <dbReference type="ARBA" id="ARBA00022737"/>
    </source>
</evidence>
<dbReference type="SUPFAM" id="SSF48371">
    <property type="entry name" value="ARM repeat"/>
    <property type="match status" value="2"/>
</dbReference>
<keyword evidence="5" id="KW-0677">Repeat</keyword>
<dbReference type="InterPro" id="IPR040122">
    <property type="entry name" value="Importin_beta"/>
</dbReference>
<dbReference type="PANTHER" id="PTHR10527">
    <property type="entry name" value="IMPORTIN BETA"/>
    <property type="match status" value="1"/>
</dbReference>
<dbReference type="GO" id="GO:0006606">
    <property type="term" value="P:protein import into nucleus"/>
    <property type="evidence" value="ECO:0007669"/>
    <property type="project" value="InterPro"/>
</dbReference>
<keyword evidence="6" id="KW-0653">Protein transport</keyword>
<dbReference type="GO" id="GO:0005634">
    <property type="term" value="C:nucleus"/>
    <property type="evidence" value="ECO:0007669"/>
    <property type="project" value="UniProtKB-SubCell"/>
</dbReference>
<dbReference type="AlphaFoldDB" id="A0A6G0X6P6"/>
<feature type="repeat" description="HEAT" evidence="8">
    <location>
        <begin position="119"/>
        <end position="157"/>
    </location>
</feature>
<accession>A0A6G0X6P6</accession>
<keyword evidence="4" id="KW-0963">Cytoplasm</keyword>
<proteinExistence type="predicted"/>
<dbReference type="Pfam" id="PF18808">
    <property type="entry name" value="Importin_rep_4"/>
    <property type="match status" value="1"/>
</dbReference>
<evidence type="ECO:0000256" key="4">
    <source>
        <dbReference type="ARBA" id="ARBA00022490"/>
    </source>
</evidence>
<evidence type="ECO:0000256" key="6">
    <source>
        <dbReference type="ARBA" id="ARBA00022927"/>
    </source>
</evidence>
<dbReference type="Gene3D" id="1.25.10.10">
    <property type="entry name" value="Leucine-rich Repeat Variant"/>
    <property type="match status" value="1"/>
</dbReference>
<evidence type="ECO:0000256" key="1">
    <source>
        <dbReference type="ARBA" id="ARBA00004123"/>
    </source>
</evidence>
<dbReference type="InterPro" id="IPR016024">
    <property type="entry name" value="ARM-type_fold"/>
</dbReference>
<gene>
    <name evidence="10" type="ORF">Ae201684_008034</name>
</gene>
<dbReference type="InterPro" id="IPR021133">
    <property type="entry name" value="HEAT_type_2"/>
</dbReference>
<dbReference type="VEuPathDB" id="FungiDB:AeMF1_013281"/>
<reference evidence="10 11" key="1">
    <citation type="submission" date="2019-07" db="EMBL/GenBank/DDBJ databases">
        <title>Genomics analysis of Aphanomyces spp. identifies a new class of oomycete effector associated with host adaptation.</title>
        <authorList>
            <person name="Gaulin E."/>
        </authorList>
    </citation>
    <scope>NUCLEOTIDE SEQUENCE [LARGE SCALE GENOMIC DNA]</scope>
    <source>
        <strain evidence="10 11">ATCC 201684</strain>
    </source>
</reference>
<evidence type="ECO:0000313" key="11">
    <source>
        <dbReference type="Proteomes" id="UP000481153"/>
    </source>
</evidence>
<keyword evidence="7" id="KW-0539">Nucleus</keyword>
<dbReference type="EMBL" id="VJMJ01000095">
    <property type="protein sequence ID" value="KAF0735555.1"/>
    <property type="molecule type" value="Genomic_DNA"/>
</dbReference>
<comment type="subcellular location">
    <subcellularLocation>
        <location evidence="2">Cytoplasm</location>
    </subcellularLocation>
    <subcellularLocation>
        <location evidence="1">Nucleus</location>
    </subcellularLocation>
</comment>
<evidence type="ECO:0000313" key="10">
    <source>
        <dbReference type="EMBL" id="KAF0735555.1"/>
    </source>
</evidence>